<protein>
    <submittedName>
        <fullName evidence="1">Uncharacterized protein</fullName>
    </submittedName>
</protein>
<gene>
    <name evidence="1" type="ORF">ENS29_08045</name>
</gene>
<proteinExistence type="predicted"/>
<sequence length="394" mass="43897">MNVKRLPFRFPVLLSFAIVWLTGCLPLGHPVAMAGHSGSSGVPPNVAVVLDRLIQAVSDTNAAPIDPSELEGLIRFTESNPEPGEGIAIQSLANATSALYRFDVRQSLRYILEIGYHPDIPGFIVSPSSVRIAYWKSVDGMEKPFPKLWPMLDGPLHRPVVVRGIEHEEITPDQFMGTYYAYDVQRLLILMRHHGRSILVSVGRQKDVSEVGKKGAVLGKDDDWTYLYSGENGMNARGLGWVDSYMYAAGTVMVYDETSSDPNPRVRCTVFKWLRAGWAGINMVQTHHILAGMDRFSNAFRQVVESSKLPPAEEMARVFREIRSMGEPQLQEAIWNYVARLKEQAMAAGSSASAFYGKYFGSEEQAIKRMNAEQMRSLLVLETLKTWLGKPGTS</sequence>
<organism evidence="1">
    <name type="scientific">Desulfatirhabdium butyrativorans</name>
    <dbReference type="NCBI Taxonomy" id="340467"/>
    <lineage>
        <taxon>Bacteria</taxon>
        <taxon>Pseudomonadati</taxon>
        <taxon>Thermodesulfobacteriota</taxon>
        <taxon>Desulfobacteria</taxon>
        <taxon>Desulfobacterales</taxon>
        <taxon>Desulfatirhabdiaceae</taxon>
        <taxon>Desulfatirhabdium</taxon>
    </lineage>
</organism>
<reference evidence="1" key="1">
    <citation type="journal article" date="2020" name="mSystems">
        <title>Genome- and Community-Level Interaction Insights into Carbon Utilization and Element Cycling Functions of Hydrothermarchaeota in Hydrothermal Sediment.</title>
        <authorList>
            <person name="Zhou Z."/>
            <person name="Liu Y."/>
            <person name="Xu W."/>
            <person name="Pan J."/>
            <person name="Luo Z.H."/>
            <person name="Li M."/>
        </authorList>
    </citation>
    <scope>NUCLEOTIDE SEQUENCE [LARGE SCALE GENOMIC DNA]</scope>
    <source>
        <strain evidence="1">SpSt-477</strain>
    </source>
</reference>
<name>A0A7C4RQY9_9BACT</name>
<dbReference type="PROSITE" id="PS51257">
    <property type="entry name" value="PROKAR_LIPOPROTEIN"/>
    <property type="match status" value="1"/>
</dbReference>
<dbReference type="EMBL" id="DSUH01000191">
    <property type="protein sequence ID" value="HGU32791.1"/>
    <property type="molecule type" value="Genomic_DNA"/>
</dbReference>
<evidence type="ECO:0000313" key="1">
    <source>
        <dbReference type="EMBL" id="HGU32791.1"/>
    </source>
</evidence>
<dbReference type="AlphaFoldDB" id="A0A7C4RQY9"/>
<comment type="caution">
    <text evidence="1">The sequence shown here is derived from an EMBL/GenBank/DDBJ whole genome shotgun (WGS) entry which is preliminary data.</text>
</comment>
<accession>A0A7C4RQY9</accession>